<dbReference type="AlphaFoldDB" id="A0A0M9WQ46"/>
<dbReference type="GO" id="GO:0016878">
    <property type="term" value="F:acid-thiol ligase activity"/>
    <property type="evidence" value="ECO:0007669"/>
    <property type="project" value="UniProtKB-ARBA"/>
</dbReference>
<evidence type="ECO:0000313" key="5">
    <source>
        <dbReference type="EMBL" id="KOS57413.1"/>
    </source>
</evidence>
<dbReference type="Gene3D" id="3.30.300.30">
    <property type="match status" value="1"/>
</dbReference>
<evidence type="ECO:0000313" key="6">
    <source>
        <dbReference type="Proteomes" id="UP000037712"/>
    </source>
</evidence>
<feature type="domain" description="AMP-dependent synthetase/ligase" evidence="3">
    <location>
        <begin position="12"/>
        <end position="362"/>
    </location>
</feature>
<dbReference type="PROSITE" id="PS00455">
    <property type="entry name" value="AMP_BINDING"/>
    <property type="match status" value="1"/>
</dbReference>
<dbReference type="Gene3D" id="3.40.50.12780">
    <property type="entry name" value="N-terminal domain of ligase-like"/>
    <property type="match status" value="1"/>
</dbReference>
<dbReference type="InterPro" id="IPR042099">
    <property type="entry name" value="ANL_N_sf"/>
</dbReference>
<comment type="similarity">
    <text evidence="1">Belongs to the ATP-dependent AMP-binding enzyme family.</text>
</comment>
<sequence>MSGTVVDALTYWSRSKPDLPAIDFDGDVVTYAELSSWADGVANDLASRGVTPGDRVGFLGANSLEWAVASLGAMKVGAIAVGFNQRMLTGELTTLVDDCEPAVVYCEEALLPRLEEVQQARNTFSIAVFEKDVRPLRGREHAKYRSPVVDLDTPTAIVFTSGTTGKPKGVIFTHATIAGEMHEWSLMEPIQPNGLRPVLVLPLFTAAGIVWGISRVVIHGGTLFLQPGFDPSAALRILSEDKANTLTGPPILFEQIAKVPGFADTDLSHMITAHVGGARVPVDLLRKWQARGVSLRQIYGQTEIGGSATAMPRDEAAEHPDKCGWGGIFTKIRVVDPEGNDLPPDEVGQILLRGPGMMPGYWRNEEATRAALIDGWLQTGDLGKLDENGYLTYVDRLKDMIISGGLNISPAEIETVINQIPEVEEVAVISVPDAKFGETPAALVRTTTEMKESEIVGFCNERLADYKVPRYVVFLDEPLPRMPSGKIAKRQLRDTFAHVPDNYERVR</sequence>
<dbReference type="Proteomes" id="UP000037712">
    <property type="component" value="Unassembled WGS sequence"/>
</dbReference>
<protein>
    <submittedName>
        <fullName evidence="5">AMP-dependent acyl-CoA synthetase</fullName>
    </submittedName>
</protein>
<proteinExistence type="inferred from homology"/>
<evidence type="ECO:0000256" key="1">
    <source>
        <dbReference type="ARBA" id="ARBA00006432"/>
    </source>
</evidence>
<evidence type="ECO:0000259" key="3">
    <source>
        <dbReference type="Pfam" id="PF00501"/>
    </source>
</evidence>
<name>A0A0M9WQ46_RHORH</name>
<evidence type="ECO:0000256" key="2">
    <source>
        <dbReference type="ARBA" id="ARBA00022598"/>
    </source>
</evidence>
<keyword evidence="2" id="KW-0436">Ligase</keyword>
<dbReference type="InterPro" id="IPR045851">
    <property type="entry name" value="AMP-bd_C_sf"/>
</dbReference>
<dbReference type="Pfam" id="PF00501">
    <property type="entry name" value="AMP-binding"/>
    <property type="match status" value="1"/>
</dbReference>
<accession>A0A0M9WQ46</accession>
<dbReference type="EMBL" id="AZYO01000006">
    <property type="protein sequence ID" value="KOS57413.1"/>
    <property type="molecule type" value="Genomic_DNA"/>
</dbReference>
<dbReference type="PANTHER" id="PTHR43767:SF1">
    <property type="entry name" value="NONRIBOSOMAL PEPTIDE SYNTHASE PES1 (EUROFUNG)-RELATED"/>
    <property type="match status" value="1"/>
</dbReference>
<evidence type="ECO:0000259" key="4">
    <source>
        <dbReference type="Pfam" id="PF13193"/>
    </source>
</evidence>
<dbReference type="InterPro" id="IPR025110">
    <property type="entry name" value="AMP-bd_C"/>
</dbReference>
<reference evidence="6" key="2">
    <citation type="submission" date="2015-01" db="EMBL/GenBank/DDBJ databases">
        <title>Draft genome sequence of potential hydrocarbon metabolising strain of Rhodococcus rhodochrous.</title>
        <authorList>
            <person name="Aggarwal R.K."/>
            <person name="Dawar C."/>
        </authorList>
    </citation>
    <scope>NUCLEOTIDE SEQUENCE [LARGE SCALE GENOMIC DNA]</scope>
    <source>
        <strain evidence="6">KG-21</strain>
    </source>
</reference>
<dbReference type="SUPFAM" id="SSF56801">
    <property type="entry name" value="Acetyl-CoA synthetase-like"/>
    <property type="match status" value="1"/>
</dbReference>
<reference evidence="5 6" key="1">
    <citation type="journal article" date="2015" name="Genome Announc.">
        <title>Draft Genome Sequence of Rhodococcus rhodochrous Strain KG-21, a Soil Isolate from Oil Fields of Krishna-Godavari Basin, India.</title>
        <authorList>
            <person name="Dawar C."/>
            <person name="Aggarwal R.K."/>
        </authorList>
    </citation>
    <scope>NUCLEOTIDE SEQUENCE [LARGE SCALE GENOMIC DNA]</scope>
    <source>
        <strain evidence="5 6">KG-21</strain>
    </source>
</reference>
<gene>
    <name evidence="5" type="ORF">Z051_04445</name>
</gene>
<dbReference type="PATRIC" id="fig|1441923.3.peg.992"/>
<dbReference type="InterPro" id="IPR000873">
    <property type="entry name" value="AMP-dep_synth/lig_dom"/>
</dbReference>
<dbReference type="PANTHER" id="PTHR43767">
    <property type="entry name" value="LONG-CHAIN-FATTY-ACID--COA LIGASE"/>
    <property type="match status" value="1"/>
</dbReference>
<dbReference type="Pfam" id="PF13193">
    <property type="entry name" value="AMP-binding_C"/>
    <property type="match status" value="1"/>
</dbReference>
<dbReference type="RefSeq" id="WP_054371668.1">
    <property type="nucleotide sequence ID" value="NZ_AZYO01000006.1"/>
</dbReference>
<dbReference type="FunFam" id="3.30.300.30:FF:000008">
    <property type="entry name" value="2,3-dihydroxybenzoate-AMP ligase"/>
    <property type="match status" value="1"/>
</dbReference>
<feature type="domain" description="AMP-binding enzyme C-terminal" evidence="4">
    <location>
        <begin position="412"/>
        <end position="486"/>
    </location>
</feature>
<comment type="caution">
    <text evidence="5">The sequence shown here is derived from an EMBL/GenBank/DDBJ whole genome shotgun (WGS) entry which is preliminary data.</text>
</comment>
<organism evidence="5 6">
    <name type="scientific">Rhodococcus rhodochrous KG-21</name>
    <dbReference type="NCBI Taxonomy" id="1441923"/>
    <lineage>
        <taxon>Bacteria</taxon>
        <taxon>Bacillati</taxon>
        <taxon>Actinomycetota</taxon>
        <taxon>Actinomycetes</taxon>
        <taxon>Mycobacteriales</taxon>
        <taxon>Nocardiaceae</taxon>
        <taxon>Rhodococcus</taxon>
    </lineage>
</organism>
<dbReference type="InterPro" id="IPR020845">
    <property type="entry name" value="AMP-binding_CS"/>
</dbReference>
<dbReference type="InterPro" id="IPR050237">
    <property type="entry name" value="ATP-dep_AMP-bd_enzyme"/>
</dbReference>